<feature type="binding site" evidence="5">
    <location>
        <position position="38"/>
    </location>
    <ligand>
        <name>Zn(2+)</name>
        <dbReference type="ChEBI" id="CHEBI:29105"/>
    </ligand>
</feature>
<keyword evidence="2 5" id="KW-0862">Zinc</keyword>
<dbReference type="AlphaFoldDB" id="A0A075GQ47"/>
<name>A0A075GQ47_9EURY</name>
<dbReference type="InterPro" id="IPR023407">
    <property type="entry name" value="Ribosomal_eS27_Zn-bd_dom_sf"/>
</dbReference>
<accession>A0A075GQ47</accession>
<dbReference type="InterPro" id="IPR000592">
    <property type="entry name" value="Ribosomal_eS27"/>
</dbReference>
<evidence type="ECO:0000313" key="7">
    <source>
        <dbReference type="EMBL" id="AIF05190.1"/>
    </source>
</evidence>
<dbReference type="GO" id="GO:0006412">
    <property type="term" value="P:translation"/>
    <property type="evidence" value="ECO:0007669"/>
    <property type="project" value="UniProtKB-UniRule"/>
</dbReference>
<reference evidence="7" key="1">
    <citation type="journal article" date="2014" name="Genome Biol. Evol.">
        <title>Pangenome evidence for extensive interdomain horizontal transfer affecting lineage core and shell genes in uncultured planktonic thaumarchaeota and euryarchaeota.</title>
        <authorList>
            <person name="Deschamps P."/>
            <person name="Zivanovic Y."/>
            <person name="Moreira D."/>
            <person name="Rodriguez-Valera F."/>
            <person name="Lopez-Garcia P."/>
        </authorList>
    </citation>
    <scope>NUCLEOTIDE SEQUENCE</scope>
</reference>
<dbReference type="GO" id="GO:0008270">
    <property type="term" value="F:zinc ion binding"/>
    <property type="evidence" value="ECO:0007669"/>
    <property type="project" value="UniProtKB-UniRule"/>
</dbReference>
<dbReference type="PROSITE" id="PS01168">
    <property type="entry name" value="RIBOSOMAL_S27E"/>
    <property type="match status" value="1"/>
</dbReference>
<keyword evidence="3 5" id="KW-0689">Ribosomal protein</keyword>
<dbReference type="EMBL" id="KF900731">
    <property type="protein sequence ID" value="AIF05190.1"/>
    <property type="molecule type" value="Genomic_DNA"/>
</dbReference>
<keyword evidence="5 6" id="KW-0479">Metal-binding</keyword>
<feature type="zinc finger region" description="C4-type" evidence="5">
    <location>
        <begin position="16"/>
        <end position="38"/>
    </location>
</feature>
<evidence type="ECO:0000256" key="3">
    <source>
        <dbReference type="ARBA" id="ARBA00022980"/>
    </source>
</evidence>
<dbReference type="Gene3D" id="2.20.25.100">
    <property type="entry name" value="Zn-binding ribosomal proteins"/>
    <property type="match status" value="1"/>
</dbReference>
<evidence type="ECO:0000256" key="1">
    <source>
        <dbReference type="ARBA" id="ARBA00010919"/>
    </source>
</evidence>
<feature type="binding site" evidence="5">
    <location>
        <position position="16"/>
    </location>
    <ligand>
        <name>Zn(2+)</name>
        <dbReference type="ChEBI" id="CHEBI:29105"/>
    </ligand>
</feature>
<dbReference type="SUPFAM" id="SSF57829">
    <property type="entry name" value="Zn-binding ribosomal proteins"/>
    <property type="match status" value="1"/>
</dbReference>
<sequence>MRCENMANSNFLRVQCRDCGSEQVIFDRACTRISCNVCGATLVQPAGGKAKLISAAPVETLE</sequence>
<proteinExistence type="inferred from homology"/>
<keyword evidence="4 5" id="KW-0687">Ribonucleoprotein</keyword>
<comment type="cofactor">
    <cofactor evidence="5 6">
        <name>Zn(2+)</name>
        <dbReference type="ChEBI" id="CHEBI:29105"/>
    </cofactor>
    <text evidence="5 6">Binds 1 zinc ion per subunit.</text>
</comment>
<comment type="subunit">
    <text evidence="5">Part of the 30S ribosomal subunit.</text>
</comment>
<dbReference type="GO" id="GO:0005840">
    <property type="term" value="C:ribosome"/>
    <property type="evidence" value="ECO:0007669"/>
    <property type="project" value="UniProtKB-KW"/>
</dbReference>
<comment type="similarity">
    <text evidence="1 5 6">Belongs to the eukaryotic ribosomal protein eS27 family.</text>
</comment>
<evidence type="ECO:0000256" key="2">
    <source>
        <dbReference type="ARBA" id="ARBA00022833"/>
    </source>
</evidence>
<protein>
    <recommendedName>
        <fullName evidence="5">Small ribosomal subunit protein eS27</fullName>
    </recommendedName>
</protein>
<dbReference type="Pfam" id="PF01667">
    <property type="entry name" value="Ribosomal_S27e"/>
    <property type="match status" value="1"/>
</dbReference>
<keyword evidence="5 6" id="KW-0863">Zinc-finger</keyword>
<evidence type="ECO:0000256" key="5">
    <source>
        <dbReference type="HAMAP-Rule" id="MF_00371"/>
    </source>
</evidence>
<feature type="binding site" evidence="5">
    <location>
        <position position="35"/>
    </location>
    <ligand>
        <name>Zn(2+)</name>
        <dbReference type="ChEBI" id="CHEBI:29105"/>
    </ligand>
</feature>
<organism evidence="7">
    <name type="scientific">uncultured marine group II/III euryarchaeote KM3_180_D08</name>
    <dbReference type="NCBI Taxonomy" id="1457942"/>
    <lineage>
        <taxon>Archaea</taxon>
        <taxon>Methanobacteriati</taxon>
        <taxon>Methanobacteriota</taxon>
        <taxon>environmental samples</taxon>
    </lineage>
</organism>
<feature type="binding site" evidence="5">
    <location>
        <position position="19"/>
    </location>
    <ligand>
        <name>Zn(2+)</name>
        <dbReference type="ChEBI" id="CHEBI:29105"/>
    </ligand>
</feature>
<evidence type="ECO:0000256" key="4">
    <source>
        <dbReference type="ARBA" id="ARBA00023274"/>
    </source>
</evidence>
<dbReference type="NCBIfam" id="NF001629">
    <property type="entry name" value="PRK00415.1"/>
    <property type="match status" value="1"/>
</dbReference>
<dbReference type="GO" id="GO:0003735">
    <property type="term" value="F:structural constituent of ribosome"/>
    <property type="evidence" value="ECO:0007669"/>
    <property type="project" value="InterPro"/>
</dbReference>
<gene>
    <name evidence="7" type="primary">RP-S27e</name>
    <name evidence="7" type="synonym">RPS27</name>
    <name evidence="5" type="synonym">rps27e</name>
</gene>
<evidence type="ECO:0000256" key="6">
    <source>
        <dbReference type="RuleBase" id="RU000671"/>
    </source>
</evidence>
<dbReference type="InterPro" id="IPR011332">
    <property type="entry name" value="Ribosomal_zn-bd"/>
</dbReference>
<dbReference type="HAMAP" id="MF_00371">
    <property type="entry name" value="Ribosomal_eS27"/>
    <property type="match status" value="1"/>
</dbReference>
<dbReference type="GO" id="GO:1990904">
    <property type="term" value="C:ribonucleoprotein complex"/>
    <property type="evidence" value="ECO:0007669"/>
    <property type="project" value="UniProtKB-KW"/>
</dbReference>